<evidence type="ECO:0000256" key="2">
    <source>
        <dbReference type="ARBA" id="ARBA00022679"/>
    </source>
</evidence>
<proteinExistence type="inferred from homology"/>
<dbReference type="InterPro" id="IPR016898">
    <property type="entry name" value="Polyphosphate_phosphotransfera"/>
</dbReference>
<dbReference type="Pfam" id="PF03976">
    <property type="entry name" value="PPK2"/>
    <property type="match status" value="1"/>
</dbReference>
<evidence type="ECO:0000256" key="5">
    <source>
        <dbReference type="SAM" id="Coils"/>
    </source>
</evidence>
<protein>
    <recommendedName>
        <fullName evidence="4">ADP/GDP-polyphosphate phosphotransferase</fullName>
        <ecNumber evidence="4">2.7.4.-</ecNumber>
    </recommendedName>
    <alternativeName>
        <fullName evidence="4">Polyphosphate kinase PPK2</fullName>
    </alternativeName>
</protein>
<name>A0ABN4DBU9_9CORY</name>
<dbReference type="InterPro" id="IPR027417">
    <property type="entry name" value="P-loop_NTPase"/>
</dbReference>
<evidence type="ECO:0000256" key="6">
    <source>
        <dbReference type="SAM" id="MobiDB-lite"/>
    </source>
</evidence>
<comment type="similarity">
    <text evidence="1 4">Belongs to the polyphosphate kinase 2 (PPK2) family. Class I subfamily.</text>
</comment>
<dbReference type="PANTHER" id="PTHR34383">
    <property type="entry name" value="POLYPHOSPHATE:AMP PHOSPHOTRANSFERASE-RELATED"/>
    <property type="match status" value="1"/>
</dbReference>
<dbReference type="PIRSF" id="PIRSF028756">
    <property type="entry name" value="PPK2_prd"/>
    <property type="match status" value="1"/>
</dbReference>
<keyword evidence="3 4" id="KW-0418">Kinase</keyword>
<dbReference type="PANTHER" id="PTHR34383:SF1">
    <property type="entry name" value="ADP-POLYPHOSPHATE PHOSPHOTRANSFERASE"/>
    <property type="match status" value="1"/>
</dbReference>
<comment type="function">
    <text evidence="4">Uses inorganic polyphosphate (polyP) as a donor to convert GDP to GTP or ADP to ATP.</text>
</comment>
<evidence type="ECO:0000256" key="4">
    <source>
        <dbReference type="RuleBase" id="RU369062"/>
    </source>
</evidence>
<dbReference type="InterPro" id="IPR022488">
    <property type="entry name" value="PPK2-related"/>
</dbReference>
<organism evidence="8 9">
    <name type="scientific">Corynebacterium atypicum</name>
    <dbReference type="NCBI Taxonomy" id="191610"/>
    <lineage>
        <taxon>Bacteria</taxon>
        <taxon>Bacillati</taxon>
        <taxon>Actinomycetota</taxon>
        <taxon>Actinomycetes</taxon>
        <taxon>Mycobacteriales</taxon>
        <taxon>Corynebacteriaceae</taxon>
        <taxon>Corynebacterium</taxon>
    </lineage>
</organism>
<feature type="compositionally biased region" description="Basic and acidic residues" evidence="6">
    <location>
        <begin position="258"/>
        <end position="272"/>
    </location>
</feature>
<keyword evidence="9" id="KW-1185">Reference proteome</keyword>
<evidence type="ECO:0000256" key="3">
    <source>
        <dbReference type="ARBA" id="ARBA00022777"/>
    </source>
</evidence>
<gene>
    <name evidence="8" type="ORF">CATYP_03455</name>
</gene>
<dbReference type="InterPro" id="IPR022486">
    <property type="entry name" value="PPK2_PA0141"/>
</dbReference>
<dbReference type="NCBIfam" id="TIGR03707">
    <property type="entry name" value="PPK2_P_aer"/>
    <property type="match status" value="1"/>
</dbReference>
<evidence type="ECO:0000313" key="9">
    <source>
        <dbReference type="Proteomes" id="UP000028504"/>
    </source>
</evidence>
<keyword evidence="2 4" id="KW-0808">Transferase</keyword>
<feature type="region of interest" description="Disordered" evidence="6">
    <location>
        <begin position="246"/>
        <end position="272"/>
    </location>
</feature>
<dbReference type="SUPFAM" id="SSF52540">
    <property type="entry name" value="P-loop containing nucleoside triphosphate hydrolases"/>
    <property type="match status" value="1"/>
</dbReference>
<reference evidence="8 9" key="1">
    <citation type="submission" date="2014-07" db="EMBL/GenBank/DDBJ databases">
        <title>Complete genome sequence of Corynebacterium atypicum DSM 44849: identifiction of the mycolic acid biosynthesis genes.</title>
        <authorList>
            <person name="Tippelt A."/>
            <person name="Mollmann S."/>
            <person name="Albersmeier A."/>
            <person name="Jaenicke S."/>
            <person name="Ruckert C."/>
            <person name="Tauch A."/>
        </authorList>
    </citation>
    <scope>NUCLEOTIDE SEQUENCE [LARGE SCALE GENOMIC DNA]</scope>
    <source>
        <strain evidence="8 9">R2070</strain>
    </source>
</reference>
<evidence type="ECO:0000313" key="8">
    <source>
        <dbReference type="EMBL" id="AIG63879.1"/>
    </source>
</evidence>
<accession>A0ABN4DBU9</accession>
<feature type="domain" description="Polyphosphate kinase-2-related" evidence="7">
    <location>
        <begin position="17"/>
        <end position="244"/>
    </location>
</feature>
<dbReference type="EC" id="2.7.4.-" evidence="4"/>
<evidence type="ECO:0000256" key="1">
    <source>
        <dbReference type="ARBA" id="ARBA00009924"/>
    </source>
</evidence>
<keyword evidence="5" id="KW-0175">Coiled coil</keyword>
<comment type="subunit">
    <text evidence="4">Homotetramer.</text>
</comment>
<sequence length="291" mass="34080">MASDGSDRADKTVTTAKLDKKAYEKELKRLQAELVDMQQWVVETGARLVVIMEGRDAAGKGSAIKRITQYLNPRSCRIEALPAPNSREKGQWYFQRYVERLPTAGVIVIFDRSWYNRAGVERVMGFCTSEEYRRFLHQAPIFERLLVEDGIMLRKYWFSVSDEEQIARFQSRRNDPLRRWKLSPMDLQSITRWEDYSRAKDEMFIHTDIPAAPWYTVESEDKKRSRINVISHLLSSVPYEKIDRPLPEIPSRPVSDNDYQRPPRKEFRYVPDVAAKLEKTGKKKKKKAKSS</sequence>
<dbReference type="Gene3D" id="3.40.50.300">
    <property type="entry name" value="P-loop containing nucleotide triphosphate hydrolases"/>
    <property type="match status" value="1"/>
</dbReference>
<feature type="coiled-coil region" evidence="5">
    <location>
        <begin position="13"/>
        <end position="40"/>
    </location>
</feature>
<evidence type="ECO:0000259" key="7">
    <source>
        <dbReference type="Pfam" id="PF03976"/>
    </source>
</evidence>
<dbReference type="EMBL" id="CP008944">
    <property type="protein sequence ID" value="AIG63879.1"/>
    <property type="molecule type" value="Genomic_DNA"/>
</dbReference>
<dbReference type="Proteomes" id="UP000028504">
    <property type="component" value="Chromosome"/>
</dbReference>